<evidence type="ECO:0000313" key="2">
    <source>
        <dbReference type="EMBL" id="MZR12626.1"/>
    </source>
</evidence>
<protein>
    <submittedName>
        <fullName evidence="2">Uncharacterized protein</fullName>
    </submittedName>
</protein>
<gene>
    <name evidence="2" type="ORF">GQE99_06280</name>
</gene>
<sequence length="301" mass="32255">MRRIAGVMSILALLAGTTAGLADSDRWTVIPENEITGVTGASICPYENPEGGRHNCISFECTPGEPLLFTASVAGFDQPGDLGVAITVDGEEIWDLRLMATGDGRYAKGMSGPQWSEGIEAMQTGLRGSVVFFTDEYLWRDHLPLAGSGDAIDHALSACWLSRQDASADPEAAARAEVTAYCRDGHNRAAVVNEGFARREDFDGDGRDDWLINYGTANCGPIGSAWCGWAGCEVAVHLARGEGFVEGFRGIAEGFRAVEEGMVFRRHGSECPADRAGPCAVLYRFTDDGMTRDGPAPWPPE</sequence>
<feature type="chain" id="PRO_5032515801" evidence="1">
    <location>
        <begin position="23"/>
        <end position="301"/>
    </location>
</feature>
<evidence type="ECO:0000313" key="3">
    <source>
        <dbReference type="Proteomes" id="UP000467322"/>
    </source>
</evidence>
<accession>A0A845LZ69</accession>
<keyword evidence="1" id="KW-0732">Signal</keyword>
<organism evidence="2 3">
    <name type="scientific">Maritimibacter harenae</name>
    <dbReference type="NCBI Taxonomy" id="2606218"/>
    <lineage>
        <taxon>Bacteria</taxon>
        <taxon>Pseudomonadati</taxon>
        <taxon>Pseudomonadota</taxon>
        <taxon>Alphaproteobacteria</taxon>
        <taxon>Rhodobacterales</taxon>
        <taxon>Roseobacteraceae</taxon>
        <taxon>Maritimibacter</taxon>
    </lineage>
</organism>
<evidence type="ECO:0000256" key="1">
    <source>
        <dbReference type="SAM" id="SignalP"/>
    </source>
</evidence>
<name>A0A845LZ69_9RHOB</name>
<feature type="signal peptide" evidence="1">
    <location>
        <begin position="1"/>
        <end position="22"/>
    </location>
</feature>
<dbReference type="Proteomes" id="UP000467322">
    <property type="component" value="Unassembled WGS sequence"/>
</dbReference>
<proteinExistence type="predicted"/>
<keyword evidence="3" id="KW-1185">Reference proteome</keyword>
<reference evidence="2 3" key="1">
    <citation type="submission" date="2019-12" db="EMBL/GenBank/DDBJ databases">
        <title>Maritimibacter sp. nov. sp. isolated from sea sand.</title>
        <authorList>
            <person name="Kim J."/>
            <person name="Jeong S.E."/>
            <person name="Jung H.S."/>
            <person name="Jeon C.O."/>
        </authorList>
    </citation>
    <scope>NUCLEOTIDE SEQUENCE [LARGE SCALE GENOMIC DNA]</scope>
    <source>
        <strain evidence="2 3">DP07</strain>
    </source>
</reference>
<dbReference type="EMBL" id="WTUX01000010">
    <property type="protein sequence ID" value="MZR12626.1"/>
    <property type="molecule type" value="Genomic_DNA"/>
</dbReference>
<comment type="caution">
    <text evidence="2">The sequence shown here is derived from an EMBL/GenBank/DDBJ whole genome shotgun (WGS) entry which is preliminary data.</text>
</comment>
<dbReference type="RefSeq" id="WP_161350732.1">
    <property type="nucleotide sequence ID" value="NZ_WTUX01000010.1"/>
</dbReference>
<dbReference type="AlphaFoldDB" id="A0A845LZ69"/>